<dbReference type="GO" id="GO:0005576">
    <property type="term" value="C:extracellular region"/>
    <property type="evidence" value="ECO:0007669"/>
    <property type="project" value="UniProtKB-SubCell"/>
</dbReference>
<dbReference type="GO" id="GO:0004623">
    <property type="term" value="F:phospholipase A2 activity"/>
    <property type="evidence" value="ECO:0007669"/>
    <property type="project" value="InterPro"/>
</dbReference>
<accession>A0A1E8AY30</accession>
<dbReference type="InterPro" id="IPR036444">
    <property type="entry name" value="PLipase_A2_dom_sf"/>
</dbReference>
<dbReference type="PROSITE" id="PS00118">
    <property type="entry name" value="PA2_HIS"/>
    <property type="match status" value="1"/>
</dbReference>
<sequence>MEMAINNFQLIEAKSLNDKLQVVESNKVFKELQGYLKAEFGKEITVLEHKGIEYDILNDRAEKAEVHYLLDTNSNIRLLFGLATNKEGKTFETATVDMIVEENGHQYIKMVSYDVETKQFVVTYSEKIQQDVEAAWINMLSTDDRPFEALKAEPEMYKAKGFFDFCLPGGYKWCGKGCGNATGGGALKNKIDGCCYIHDDCYGKYSSNRCANCDKSFVSCVSNRTNYATDPATASAIIIFFQTKCFF</sequence>
<organism evidence="3 4">
    <name type="scientific">Bacillus mycoides</name>
    <dbReference type="NCBI Taxonomy" id="1405"/>
    <lineage>
        <taxon>Bacteria</taxon>
        <taxon>Bacillati</taxon>
        <taxon>Bacillota</taxon>
        <taxon>Bacilli</taxon>
        <taxon>Bacillales</taxon>
        <taxon>Bacillaceae</taxon>
        <taxon>Bacillus</taxon>
        <taxon>Bacillus cereus group</taxon>
    </lineage>
</organism>
<gene>
    <name evidence="3" type="ORF">BWGOE8_58660</name>
</gene>
<comment type="subcellular location">
    <subcellularLocation>
        <location evidence="1">Secreted</location>
    </subcellularLocation>
</comment>
<dbReference type="GO" id="GO:0006644">
    <property type="term" value="P:phospholipid metabolic process"/>
    <property type="evidence" value="ECO:0007669"/>
    <property type="project" value="InterPro"/>
</dbReference>
<dbReference type="SUPFAM" id="SSF48619">
    <property type="entry name" value="Phospholipase A2, PLA2"/>
    <property type="match status" value="1"/>
</dbReference>
<dbReference type="Gene3D" id="1.20.90.10">
    <property type="entry name" value="Phospholipase A2 domain"/>
    <property type="match status" value="1"/>
</dbReference>
<proteinExistence type="predicted"/>
<evidence type="ECO:0000256" key="1">
    <source>
        <dbReference type="ARBA" id="ARBA00004613"/>
    </source>
</evidence>
<evidence type="ECO:0008006" key="5">
    <source>
        <dbReference type="Google" id="ProtNLM"/>
    </source>
</evidence>
<dbReference type="AlphaFoldDB" id="A0A1E8AY30"/>
<reference evidence="3 4" key="1">
    <citation type="submission" date="2016-05" db="EMBL/GenBank/DDBJ databases">
        <title>Bacillus thuringiensis and Bacillus weihenstephanensis as novel biocontrol agents of wilt causing Verticillium species.</title>
        <authorList>
            <person name="Hollensteiner J."/>
            <person name="Wemheuer F."/>
            <person name="Harting R."/>
            <person name="Kolarzyk A."/>
            <person name="Diaz-Valerio S."/>
            <person name="Poehlein A."/>
            <person name="Brzuszkiewicz E."/>
            <person name="Nesemann K."/>
            <person name="Braus-Stromeyer S."/>
            <person name="Braus G."/>
            <person name="Daniel R."/>
            <person name="Liesegang H."/>
        </authorList>
    </citation>
    <scope>NUCLEOTIDE SEQUENCE [LARGE SCALE GENOMIC DNA]</scope>
    <source>
        <strain evidence="3 4">GOE8</strain>
    </source>
</reference>
<dbReference type="RefSeq" id="WP_070145977.1">
    <property type="nucleotide sequence ID" value="NZ_LXLT01000117.1"/>
</dbReference>
<dbReference type="Proteomes" id="UP000175706">
    <property type="component" value="Unassembled WGS sequence"/>
</dbReference>
<dbReference type="PATRIC" id="fig|86662.25.peg.6059"/>
<keyword evidence="2" id="KW-0964">Secreted</keyword>
<evidence type="ECO:0000313" key="3">
    <source>
        <dbReference type="EMBL" id="OFD69945.1"/>
    </source>
</evidence>
<dbReference type="InterPro" id="IPR033113">
    <property type="entry name" value="PLA2_histidine"/>
</dbReference>
<protein>
    <recommendedName>
        <fullName evidence="5">Phospholipase A2 domain-containing protein</fullName>
    </recommendedName>
</protein>
<evidence type="ECO:0000256" key="2">
    <source>
        <dbReference type="ARBA" id="ARBA00022525"/>
    </source>
</evidence>
<comment type="caution">
    <text evidence="3">The sequence shown here is derived from an EMBL/GenBank/DDBJ whole genome shotgun (WGS) entry which is preliminary data.</text>
</comment>
<dbReference type="GO" id="GO:0050482">
    <property type="term" value="P:arachidonate secretion"/>
    <property type="evidence" value="ECO:0007669"/>
    <property type="project" value="InterPro"/>
</dbReference>
<name>A0A1E8AY30_BACMY</name>
<evidence type="ECO:0000313" key="4">
    <source>
        <dbReference type="Proteomes" id="UP000175706"/>
    </source>
</evidence>
<dbReference type="EMBL" id="LXLT01000117">
    <property type="protein sequence ID" value="OFD69945.1"/>
    <property type="molecule type" value="Genomic_DNA"/>
</dbReference>